<protein>
    <recommendedName>
        <fullName evidence="3">Phage abortive infection protein</fullName>
    </recommendedName>
</protein>
<feature type="transmembrane region" description="Helical" evidence="1">
    <location>
        <begin position="9"/>
        <end position="39"/>
    </location>
</feature>
<sequence>MKRLLKFNWLVNIATISAILGLGILIYFFYLIVAAGLLIGKEINLEIANNIGSFVGGLVGSFWTLTGVLLYYSVIKAQRKESDLAEQRYKAQIDLLNVQKFQASFFELYRIFQNQLYVVSNLAQKPNGFSEPEYAFDNASYKAHMMASFYSKVEFSNLIPLAGVSDPEIFYKEKMTVLLNMFLFIMKYTEMLNDKNKEDYQMIVIEPLTNDQILSLIYLGIYLKNENEEWINFVNNNIVIDNKLNRSFEEQSVEIIFWSKLKEFYKSYSSL</sequence>
<gene>
    <name evidence="2" type="ORF">SDC9_15619</name>
</gene>
<evidence type="ECO:0000256" key="1">
    <source>
        <dbReference type="SAM" id="Phobius"/>
    </source>
</evidence>
<reference evidence="2" key="1">
    <citation type="submission" date="2019-08" db="EMBL/GenBank/DDBJ databases">
        <authorList>
            <person name="Kucharzyk K."/>
            <person name="Murdoch R.W."/>
            <person name="Higgins S."/>
            <person name="Loffler F."/>
        </authorList>
    </citation>
    <scope>NUCLEOTIDE SEQUENCE</scope>
</reference>
<keyword evidence="1" id="KW-0812">Transmembrane</keyword>
<keyword evidence="1" id="KW-1133">Transmembrane helix</keyword>
<name>A0A644TTA6_9ZZZZ</name>
<keyword evidence="1" id="KW-0472">Membrane</keyword>
<organism evidence="2">
    <name type="scientific">bioreactor metagenome</name>
    <dbReference type="NCBI Taxonomy" id="1076179"/>
    <lineage>
        <taxon>unclassified sequences</taxon>
        <taxon>metagenomes</taxon>
        <taxon>ecological metagenomes</taxon>
    </lineage>
</organism>
<evidence type="ECO:0008006" key="3">
    <source>
        <dbReference type="Google" id="ProtNLM"/>
    </source>
</evidence>
<comment type="caution">
    <text evidence="2">The sequence shown here is derived from an EMBL/GenBank/DDBJ whole genome shotgun (WGS) entry which is preliminary data.</text>
</comment>
<dbReference type="AlphaFoldDB" id="A0A644TTA6"/>
<proteinExistence type="predicted"/>
<feature type="transmembrane region" description="Helical" evidence="1">
    <location>
        <begin position="51"/>
        <end position="72"/>
    </location>
</feature>
<accession>A0A644TTA6</accession>
<dbReference type="EMBL" id="VSSQ01000049">
    <property type="protein sequence ID" value="MPL69869.1"/>
    <property type="molecule type" value="Genomic_DNA"/>
</dbReference>
<evidence type="ECO:0000313" key="2">
    <source>
        <dbReference type="EMBL" id="MPL69869.1"/>
    </source>
</evidence>